<dbReference type="InterPro" id="IPR036259">
    <property type="entry name" value="MFS_trans_sf"/>
</dbReference>
<dbReference type="AlphaFoldDB" id="A0A8W8HWZ4"/>
<dbReference type="EnsemblMetazoa" id="G11312.1">
    <property type="protein sequence ID" value="G11312.1:cds"/>
    <property type="gene ID" value="G11312"/>
</dbReference>
<feature type="transmembrane region" description="Helical" evidence="8">
    <location>
        <begin position="247"/>
        <end position="269"/>
    </location>
</feature>
<evidence type="ECO:0000313" key="11">
    <source>
        <dbReference type="Proteomes" id="UP000005408"/>
    </source>
</evidence>
<evidence type="ECO:0000256" key="1">
    <source>
        <dbReference type="ARBA" id="ARBA00004651"/>
    </source>
</evidence>
<keyword evidence="8" id="KW-0406">Ion transport</keyword>
<dbReference type="OrthoDB" id="6125972at2759"/>
<keyword evidence="6 8" id="KW-0472">Membrane</keyword>
<dbReference type="OMA" id="KSGMIAS"/>
<dbReference type="Proteomes" id="UP000005408">
    <property type="component" value="Unassembled WGS sequence"/>
</dbReference>
<sequence length="659" mass="72140">MASDDRNEEKAKYGCLIFRPSCLQFFNSMRWHVFWHCAFSFCEGFIVNGVINIIIVTLEKRYELTSQKSGMIASANDFGAAALLILVGYLGTYANKPRLMAAGMFLMSLGCLVFSLPQFIGDEYTYSISSTTANSSANVCSASNSSTGACSETSPKKNYEGYYSMLLLGNALIGIGAVPSFTLGLTYIEENSKVRSSPFYFGCTFCSAAVGVAVGYIAGAQTLSIFVDVDKIDTSNVSLTPFDPQWVGAWWIGILAGMGGFLLVLLPIVGYPKRLPGYDELQKEKISEAQNNSQKIYKEEENFGKSIKHLPRSLWLLAKNPAFVFIILGGTVEIFIIGGLATFGAKLFQEFFNIDIYEAGNLMGFITVPGSAGGMLFGGYIVKKFNLKCRGIIRFSCACLFLCMCLGPSFLASCPSQPIAGISTSYPTTRESSFISSCNSDCGCSTAGYEPVCDQNQIVYFSPCHAGCSGVSDVNGTKMYEGCSCINRTALSMTLTSGTCSDRCSWFYVFCVLLFLMMFLTFSTMSPTLTAMFRCIPPQQRSLGIGIQLTFGRLLGTTPGPIFLGAILDSTCSVWQESCGAKGNCWIYDKWPLGIRLMLWWMGTKVVGFILLLIASFVYNPEVVKEEDEVEVRNEKTEKSAIDNPVFSILDENSYNTKM</sequence>
<feature type="transmembrane region" description="Helical" evidence="8">
    <location>
        <begin position="362"/>
        <end position="382"/>
    </location>
</feature>
<dbReference type="GO" id="GO:0016323">
    <property type="term" value="C:basolateral plasma membrane"/>
    <property type="evidence" value="ECO:0007669"/>
    <property type="project" value="TreeGrafter"/>
</dbReference>
<keyword evidence="7" id="KW-1015">Disulfide bond</keyword>
<evidence type="ECO:0000256" key="7">
    <source>
        <dbReference type="ARBA" id="ARBA00023157"/>
    </source>
</evidence>
<dbReference type="Pfam" id="PF07648">
    <property type="entry name" value="Kazal_2"/>
    <property type="match status" value="1"/>
</dbReference>
<dbReference type="PANTHER" id="PTHR11388">
    <property type="entry name" value="ORGANIC ANION TRANSPORTER"/>
    <property type="match status" value="1"/>
</dbReference>
<feature type="transmembrane region" description="Helical" evidence="8">
    <location>
        <begin position="70"/>
        <end position="92"/>
    </location>
</feature>
<keyword evidence="8" id="KW-0813">Transport</keyword>
<organism evidence="10 11">
    <name type="scientific">Magallana gigas</name>
    <name type="common">Pacific oyster</name>
    <name type="synonym">Crassostrea gigas</name>
    <dbReference type="NCBI Taxonomy" id="29159"/>
    <lineage>
        <taxon>Eukaryota</taxon>
        <taxon>Metazoa</taxon>
        <taxon>Spiralia</taxon>
        <taxon>Lophotrochozoa</taxon>
        <taxon>Mollusca</taxon>
        <taxon>Bivalvia</taxon>
        <taxon>Autobranchia</taxon>
        <taxon>Pteriomorphia</taxon>
        <taxon>Ostreida</taxon>
        <taxon>Ostreoidea</taxon>
        <taxon>Ostreidae</taxon>
        <taxon>Magallana</taxon>
    </lineage>
</organism>
<feature type="transmembrane region" description="Helical" evidence="8">
    <location>
        <begin position="322"/>
        <end position="342"/>
    </location>
</feature>
<comment type="similarity">
    <text evidence="2 8">Belongs to the organo anion transporter (TC 2.A.60) family.</text>
</comment>
<dbReference type="Pfam" id="PF03137">
    <property type="entry name" value="OATP"/>
    <property type="match status" value="1"/>
</dbReference>
<evidence type="ECO:0000256" key="4">
    <source>
        <dbReference type="ARBA" id="ARBA00022692"/>
    </source>
</evidence>
<dbReference type="InterPro" id="IPR002350">
    <property type="entry name" value="Kazal_dom"/>
</dbReference>
<name>A0A8W8HWZ4_MAGGI</name>
<comment type="caution">
    <text evidence="8">Lacks conserved residue(s) required for the propagation of feature annotation.</text>
</comment>
<evidence type="ECO:0000256" key="8">
    <source>
        <dbReference type="RuleBase" id="RU362056"/>
    </source>
</evidence>
<feature type="transmembrane region" description="Helical" evidence="8">
    <location>
        <begin position="199"/>
        <end position="227"/>
    </location>
</feature>
<accession>A0A8W8HWZ4</accession>
<proteinExistence type="inferred from homology"/>
<dbReference type="NCBIfam" id="TIGR00805">
    <property type="entry name" value="oat"/>
    <property type="match status" value="1"/>
</dbReference>
<dbReference type="SUPFAM" id="SSF103473">
    <property type="entry name" value="MFS general substrate transporter"/>
    <property type="match status" value="2"/>
</dbReference>
<keyword evidence="11" id="KW-1185">Reference proteome</keyword>
<dbReference type="PROSITE" id="PS51465">
    <property type="entry name" value="KAZAL_2"/>
    <property type="match status" value="1"/>
</dbReference>
<feature type="transmembrane region" description="Helical" evidence="8">
    <location>
        <begin position="597"/>
        <end position="619"/>
    </location>
</feature>
<protein>
    <recommendedName>
        <fullName evidence="8">Solute carrier organic anion transporter family member</fullName>
    </recommendedName>
</protein>
<evidence type="ECO:0000259" key="9">
    <source>
        <dbReference type="PROSITE" id="PS51465"/>
    </source>
</evidence>
<keyword evidence="3" id="KW-1003">Cell membrane</keyword>
<evidence type="ECO:0000256" key="6">
    <source>
        <dbReference type="ARBA" id="ARBA00023136"/>
    </source>
</evidence>
<comment type="subcellular location">
    <subcellularLocation>
        <location evidence="1 8">Cell membrane</location>
        <topology evidence="1 8">Multi-pass membrane protein</topology>
    </subcellularLocation>
</comment>
<dbReference type="PANTHER" id="PTHR11388:SF100">
    <property type="entry name" value="SOLUTE CARRIER ORGANIC ANION TRANSPORTER FAMILY MEMBER 4A1"/>
    <property type="match status" value="1"/>
</dbReference>
<evidence type="ECO:0000256" key="5">
    <source>
        <dbReference type="ARBA" id="ARBA00022989"/>
    </source>
</evidence>
<keyword evidence="4 8" id="KW-0812">Transmembrane</keyword>
<dbReference type="GO" id="GO:0006811">
    <property type="term" value="P:monoatomic ion transport"/>
    <property type="evidence" value="ECO:0007669"/>
    <property type="project" value="UniProtKB-KW"/>
</dbReference>
<feature type="transmembrane region" description="Helical" evidence="8">
    <location>
        <begin position="506"/>
        <end position="524"/>
    </location>
</feature>
<evidence type="ECO:0000256" key="2">
    <source>
        <dbReference type="ARBA" id="ARBA00009657"/>
    </source>
</evidence>
<dbReference type="InterPro" id="IPR004156">
    <property type="entry name" value="OATP"/>
</dbReference>
<dbReference type="GO" id="GO:0043252">
    <property type="term" value="P:sodium-independent organic anion transport"/>
    <property type="evidence" value="ECO:0007669"/>
    <property type="project" value="TreeGrafter"/>
</dbReference>
<feature type="domain" description="Kazal-like" evidence="9">
    <location>
        <begin position="432"/>
        <end position="484"/>
    </location>
</feature>
<dbReference type="InterPro" id="IPR036058">
    <property type="entry name" value="Kazal_dom_sf"/>
</dbReference>
<reference evidence="10" key="1">
    <citation type="submission" date="2022-08" db="UniProtKB">
        <authorList>
            <consortium name="EnsemblMetazoa"/>
        </authorList>
    </citation>
    <scope>IDENTIFICATION</scope>
    <source>
        <strain evidence="10">05x7-T-G4-1.051#20</strain>
    </source>
</reference>
<dbReference type="Gene3D" id="1.20.1250.20">
    <property type="entry name" value="MFS general substrate transporter like domains"/>
    <property type="match status" value="1"/>
</dbReference>
<evidence type="ECO:0000256" key="3">
    <source>
        <dbReference type="ARBA" id="ARBA00022475"/>
    </source>
</evidence>
<evidence type="ECO:0000313" key="10">
    <source>
        <dbReference type="EnsemblMetazoa" id="G11312.1:cds"/>
    </source>
</evidence>
<keyword evidence="5 8" id="KW-1133">Transmembrane helix</keyword>
<dbReference type="GO" id="GO:0015347">
    <property type="term" value="F:sodium-independent organic anion transmembrane transporter activity"/>
    <property type="evidence" value="ECO:0007669"/>
    <property type="project" value="TreeGrafter"/>
</dbReference>
<dbReference type="SUPFAM" id="SSF100895">
    <property type="entry name" value="Kazal-type serine protease inhibitors"/>
    <property type="match status" value="1"/>
</dbReference>
<feature type="transmembrane region" description="Helical" evidence="8">
    <location>
        <begin position="33"/>
        <end position="58"/>
    </location>
</feature>
<feature type="transmembrane region" description="Helical" evidence="8">
    <location>
        <begin position="99"/>
        <end position="120"/>
    </location>
</feature>
<feature type="transmembrane region" description="Helical" evidence="8">
    <location>
        <begin position="162"/>
        <end position="187"/>
    </location>
</feature>